<dbReference type="SUPFAM" id="SSF51445">
    <property type="entry name" value="(Trans)glycosidases"/>
    <property type="match status" value="1"/>
</dbReference>
<dbReference type="OrthoDB" id="3055998at2759"/>
<dbReference type="InterPro" id="IPR044846">
    <property type="entry name" value="GH10"/>
</dbReference>
<evidence type="ECO:0000256" key="1">
    <source>
        <dbReference type="ARBA" id="ARBA00007495"/>
    </source>
</evidence>
<dbReference type="Pfam" id="PF00331">
    <property type="entry name" value="Glyco_hydro_10"/>
    <property type="match status" value="1"/>
</dbReference>
<dbReference type="PRINTS" id="PR00134">
    <property type="entry name" value="GLHYDRLASE10"/>
</dbReference>
<dbReference type="PANTHER" id="PTHR31490:SF90">
    <property type="entry name" value="ENDO-1,4-BETA-XYLANASE A"/>
    <property type="match status" value="1"/>
</dbReference>
<dbReference type="EC" id="3.2.1.8" evidence="6"/>
<reference evidence="8 9" key="2">
    <citation type="submission" date="2016-08" db="EMBL/GenBank/DDBJ databases">
        <title>Pervasive Adenine N6-methylation of Active Genes in Fungi.</title>
        <authorList>
            <consortium name="DOE Joint Genome Institute"/>
            <person name="Mondo S.J."/>
            <person name="Dannebaum R.O."/>
            <person name="Kuo R.C."/>
            <person name="Labutti K."/>
            <person name="Haridas S."/>
            <person name="Kuo A."/>
            <person name="Salamov A."/>
            <person name="Ahrendt S.R."/>
            <person name="Lipzen A."/>
            <person name="Sullivan W."/>
            <person name="Andreopoulos W.B."/>
            <person name="Clum A."/>
            <person name="Lindquist E."/>
            <person name="Daum C."/>
            <person name="Ramamoorthy G.K."/>
            <person name="Gryganskyi A."/>
            <person name="Culley D."/>
            <person name="Magnuson J.K."/>
            <person name="James T.Y."/>
            <person name="O'Malley M.A."/>
            <person name="Stajich J.E."/>
            <person name="Spatafora J.W."/>
            <person name="Visel A."/>
            <person name="Grigoriev I.V."/>
        </authorList>
    </citation>
    <scope>NUCLEOTIDE SEQUENCE [LARGE SCALE GENOMIC DNA]</scope>
    <source>
        <strain evidence="9">finn</strain>
    </source>
</reference>
<feature type="domain" description="GH10" evidence="7">
    <location>
        <begin position="1"/>
        <end position="325"/>
    </location>
</feature>
<dbReference type="SMART" id="SM00633">
    <property type="entry name" value="Glyco_10"/>
    <property type="match status" value="1"/>
</dbReference>
<dbReference type="PROSITE" id="PS51760">
    <property type="entry name" value="GH10_2"/>
    <property type="match status" value="1"/>
</dbReference>
<organism evidence="8 9">
    <name type="scientific">Piromyces finnis</name>
    <dbReference type="NCBI Taxonomy" id="1754191"/>
    <lineage>
        <taxon>Eukaryota</taxon>
        <taxon>Fungi</taxon>
        <taxon>Fungi incertae sedis</taxon>
        <taxon>Chytridiomycota</taxon>
        <taxon>Chytridiomycota incertae sedis</taxon>
        <taxon>Neocallimastigomycetes</taxon>
        <taxon>Neocallimastigales</taxon>
        <taxon>Neocallimastigaceae</taxon>
        <taxon>Piromyces</taxon>
    </lineage>
</organism>
<keyword evidence="9" id="KW-1185">Reference proteome</keyword>
<evidence type="ECO:0000313" key="8">
    <source>
        <dbReference type="EMBL" id="ORX56007.1"/>
    </source>
</evidence>
<keyword evidence="5 6" id="KW-0624">Polysaccharide degradation</keyword>
<name>A0A1Y1VGZ7_9FUNG</name>
<dbReference type="Proteomes" id="UP000193719">
    <property type="component" value="Unassembled WGS sequence"/>
</dbReference>
<evidence type="ECO:0000256" key="2">
    <source>
        <dbReference type="ARBA" id="ARBA00022801"/>
    </source>
</evidence>
<comment type="similarity">
    <text evidence="1 6">Belongs to the glycosyl hydrolase 10 (cellulase F) family.</text>
</comment>
<dbReference type="EMBL" id="MCFH01000008">
    <property type="protein sequence ID" value="ORX56007.1"/>
    <property type="molecule type" value="Genomic_DNA"/>
</dbReference>
<dbReference type="InterPro" id="IPR017853">
    <property type="entry name" value="GH"/>
</dbReference>
<comment type="caution">
    <text evidence="8">The sequence shown here is derived from an EMBL/GenBank/DDBJ whole genome shotgun (WGS) entry which is preliminary data.</text>
</comment>
<comment type="catalytic activity">
    <reaction evidence="6">
        <text>Endohydrolysis of (1-&gt;4)-beta-D-xylosidic linkages in xylans.</text>
        <dbReference type="EC" id="3.2.1.8"/>
    </reaction>
</comment>
<keyword evidence="4 6" id="KW-0326">Glycosidase</keyword>
<sequence>MDDIILYQFNSITLTNLLKPQYILSQSITQGNLQRGSDEPGLDFSAAIDTLEFCKKHNLKMRGHTLVWHTQTPLWFFKEKYNANNKYVTKEVMEFRMESYIRQVMQFIQYYYPGIVDVWDVVNEAVEIDEGKYDINSTWKTRTKYGNNEPNPWYDTMGQDYVITAFRIARKYAMPGVKLVYNDYNTFMSEKAKAIYTLLEILKKEDLIDGIGLQSYLGPSWPNRTGYSDAIKKFSALNLEIQITELTISINTEVEEEDMLIQQADQYKEVFNIYLNLYHTGINIGSVTVFGLQDGFRFYESDSTKTRLWDHDLIKKKAYYSILEVLKTYYNKYNNV</sequence>
<reference evidence="8 9" key="1">
    <citation type="submission" date="2016-08" db="EMBL/GenBank/DDBJ databases">
        <title>Genomes of anaerobic fungi encode conserved fungal cellulosomes for biomass hydrolysis.</title>
        <authorList>
            <consortium name="DOE Joint Genome Institute"/>
            <person name="Haitjema C.H."/>
            <person name="Gilmore S.P."/>
            <person name="Henske J.K."/>
            <person name="Solomon K.V."/>
            <person name="De Groot R."/>
            <person name="Kuo A."/>
            <person name="Mondo S.J."/>
            <person name="Salamov A.A."/>
            <person name="Labutti K."/>
            <person name="Zhao Z."/>
            <person name="Chiniquy J."/>
            <person name="Barry K."/>
            <person name="Brewer H.M."/>
            <person name="Purvine S.O."/>
            <person name="Wright A.T."/>
            <person name="Boxma B."/>
            <person name="Van Alen T."/>
            <person name="Hackstein J.H."/>
            <person name="Baker S.E."/>
            <person name="Grigoriev I.V."/>
            <person name="O'Malley M.A."/>
        </authorList>
    </citation>
    <scope>NUCLEOTIDE SEQUENCE [LARGE SCALE GENOMIC DNA]</scope>
    <source>
        <strain evidence="9">finn</strain>
    </source>
</reference>
<evidence type="ECO:0000256" key="5">
    <source>
        <dbReference type="ARBA" id="ARBA00023326"/>
    </source>
</evidence>
<dbReference type="PANTHER" id="PTHR31490">
    <property type="entry name" value="GLYCOSYL HYDROLASE"/>
    <property type="match status" value="1"/>
</dbReference>
<dbReference type="STRING" id="1754191.A0A1Y1VGZ7"/>
<evidence type="ECO:0000313" key="9">
    <source>
        <dbReference type="Proteomes" id="UP000193719"/>
    </source>
</evidence>
<dbReference type="AlphaFoldDB" id="A0A1Y1VGZ7"/>
<dbReference type="GO" id="GO:0000272">
    <property type="term" value="P:polysaccharide catabolic process"/>
    <property type="evidence" value="ECO:0007669"/>
    <property type="project" value="UniProtKB-KW"/>
</dbReference>
<evidence type="ECO:0000256" key="3">
    <source>
        <dbReference type="ARBA" id="ARBA00023277"/>
    </source>
</evidence>
<dbReference type="InterPro" id="IPR001000">
    <property type="entry name" value="GH10_dom"/>
</dbReference>
<evidence type="ECO:0000256" key="4">
    <source>
        <dbReference type="ARBA" id="ARBA00023295"/>
    </source>
</evidence>
<gene>
    <name evidence="8" type="ORF">BCR36DRAFT_320751</name>
</gene>
<accession>A0A1Y1VGZ7</accession>
<dbReference type="GO" id="GO:0031176">
    <property type="term" value="F:endo-1,4-beta-xylanase activity"/>
    <property type="evidence" value="ECO:0007669"/>
    <property type="project" value="UniProtKB-EC"/>
</dbReference>
<evidence type="ECO:0000259" key="7">
    <source>
        <dbReference type="PROSITE" id="PS51760"/>
    </source>
</evidence>
<keyword evidence="2 6" id="KW-0378">Hydrolase</keyword>
<proteinExistence type="inferred from homology"/>
<dbReference type="Gene3D" id="3.20.20.80">
    <property type="entry name" value="Glycosidases"/>
    <property type="match status" value="1"/>
</dbReference>
<evidence type="ECO:0000256" key="6">
    <source>
        <dbReference type="RuleBase" id="RU361174"/>
    </source>
</evidence>
<protein>
    <recommendedName>
        <fullName evidence="6">Beta-xylanase</fullName>
        <ecNumber evidence="6">3.2.1.8</ecNumber>
    </recommendedName>
</protein>
<keyword evidence="3 6" id="KW-0119">Carbohydrate metabolism</keyword>